<protein>
    <submittedName>
        <fullName evidence="3">Glycosyl transferase</fullName>
    </submittedName>
</protein>
<keyword evidence="3" id="KW-0808">Transferase</keyword>
<name>A0A074TL73_9RHOB</name>
<dbReference type="Proteomes" id="UP000027725">
    <property type="component" value="Unassembled WGS sequence"/>
</dbReference>
<comment type="caution">
    <text evidence="3">The sequence shown here is derived from an EMBL/GenBank/DDBJ whole genome shotgun (WGS) entry which is preliminary data.</text>
</comment>
<dbReference type="SUPFAM" id="SSF53756">
    <property type="entry name" value="UDP-Glycosyltransferase/glycogen phosphorylase"/>
    <property type="match status" value="1"/>
</dbReference>
<dbReference type="CDD" id="cd03801">
    <property type="entry name" value="GT4_PimA-like"/>
    <property type="match status" value="1"/>
</dbReference>
<dbReference type="RefSeq" id="WP_051693335.1">
    <property type="nucleotide sequence ID" value="NZ_FOVB01000002.1"/>
</dbReference>
<dbReference type="InterPro" id="IPR028098">
    <property type="entry name" value="Glyco_trans_4-like_N"/>
</dbReference>
<dbReference type="PANTHER" id="PTHR12526:SF636">
    <property type="entry name" value="BLL3647 PROTEIN"/>
    <property type="match status" value="1"/>
</dbReference>
<dbReference type="PANTHER" id="PTHR12526">
    <property type="entry name" value="GLYCOSYLTRANSFERASE"/>
    <property type="match status" value="1"/>
</dbReference>
<dbReference type="STRING" id="1185766.SAMN05216224_102605"/>
<dbReference type="InterPro" id="IPR001296">
    <property type="entry name" value="Glyco_trans_1"/>
</dbReference>
<dbReference type="Gene3D" id="3.40.50.2000">
    <property type="entry name" value="Glycogen Phosphorylase B"/>
    <property type="match status" value="2"/>
</dbReference>
<accession>A0A074TL73</accession>
<evidence type="ECO:0000313" key="3">
    <source>
        <dbReference type="EMBL" id="KEP70930.1"/>
    </source>
</evidence>
<gene>
    <name evidence="3" type="ORF">DL1_14070</name>
</gene>
<evidence type="ECO:0000259" key="1">
    <source>
        <dbReference type="Pfam" id="PF00534"/>
    </source>
</evidence>
<evidence type="ECO:0000313" key="4">
    <source>
        <dbReference type="Proteomes" id="UP000027725"/>
    </source>
</evidence>
<feature type="domain" description="Glycosyltransferase subfamily 4-like N-terminal" evidence="2">
    <location>
        <begin position="23"/>
        <end position="162"/>
    </location>
</feature>
<dbReference type="AlphaFoldDB" id="A0A074TL73"/>
<dbReference type="GO" id="GO:0016757">
    <property type="term" value="F:glycosyltransferase activity"/>
    <property type="evidence" value="ECO:0007669"/>
    <property type="project" value="InterPro"/>
</dbReference>
<evidence type="ECO:0000259" key="2">
    <source>
        <dbReference type="Pfam" id="PF13439"/>
    </source>
</evidence>
<sequence length="365" mass="39114">MHAGSSSSPRHRIIMVAHSHKLGGIERNVHALARVLSEAGHHIAYAGPRDGWLGEAMAQAGYDSLDLAMNGMYDPISAWKLRRFAKRWGADLLHGHAQRGTRYARWAAAGRVAVIASAHSTTAWKWFGPNHPILAVSQAVRSVLLDKGFAPEQVRCVHLGVPDQGRAPAPPPGPIRPERPLVMGILGRLEQVKGHDTALEALALLRDRLPARLVFIGADTTEWAAQMKARTKALGLSDRVEFWGQRSDIAAVFAQMDLMLAPSYREALSLSLLETCAAGRPAIGSNLGGIPEVITPGQNGLLVPPSDPEALAEAIMQLAQDDALRARMGDAARAVFLQTFTEAAMRAGTEAGYAQALSQAQGGAR</sequence>
<organism evidence="3 4">
    <name type="scientific">Thioclava dalianensis</name>
    <dbReference type="NCBI Taxonomy" id="1185766"/>
    <lineage>
        <taxon>Bacteria</taxon>
        <taxon>Pseudomonadati</taxon>
        <taxon>Pseudomonadota</taxon>
        <taxon>Alphaproteobacteria</taxon>
        <taxon>Rhodobacterales</taxon>
        <taxon>Paracoccaceae</taxon>
        <taxon>Thioclava</taxon>
    </lineage>
</organism>
<proteinExistence type="predicted"/>
<dbReference type="eggNOG" id="COG0438">
    <property type="taxonomic scope" value="Bacteria"/>
</dbReference>
<dbReference type="OrthoDB" id="9790710at2"/>
<reference evidence="3 4" key="1">
    <citation type="submission" date="2014-03" db="EMBL/GenBank/DDBJ databases">
        <title>The draft genome sequence of Thioclava dalianensis DLFJ1-1.</title>
        <authorList>
            <person name="Lai Q."/>
            <person name="Shao Z."/>
        </authorList>
    </citation>
    <scope>NUCLEOTIDE SEQUENCE [LARGE SCALE GENOMIC DNA]</scope>
    <source>
        <strain evidence="3 4">DLFJ1-1</strain>
    </source>
</reference>
<dbReference type="EMBL" id="JHEH01000004">
    <property type="protein sequence ID" value="KEP70930.1"/>
    <property type="molecule type" value="Genomic_DNA"/>
</dbReference>
<dbReference type="Pfam" id="PF00534">
    <property type="entry name" value="Glycos_transf_1"/>
    <property type="match status" value="1"/>
</dbReference>
<keyword evidence="4" id="KW-1185">Reference proteome</keyword>
<dbReference type="Pfam" id="PF13439">
    <property type="entry name" value="Glyco_transf_4"/>
    <property type="match status" value="1"/>
</dbReference>
<feature type="domain" description="Glycosyl transferase family 1" evidence="1">
    <location>
        <begin position="177"/>
        <end position="334"/>
    </location>
</feature>